<dbReference type="EMBL" id="AAKN02028318">
    <property type="status" value="NOT_ANNOTATED_CDS"/>
    <property type="molecule type" value="Genomic_DNA"/>
</dbReference>
<protein>
    <submittedName>
        <fullName evidence="3">Sperm microtubule associated protein 2 like</fullName>
    </submittedName>
</protein>
<sequence>MEDLALSSSPMLSQDTDGLVTTEASGYSDIFSKPLVLRSLDMHTGLGESREETETEEADETNEGRGSPEGWQSEQRLGPHGSSGPHTSHEDRECDVSSERNECRAPHMPRGSHTPHRLHRAQQPWRRSEATLEAKLPPGPVPVINPSLFFRLPPGFHLSVLSGRCPFTQKLTQPDFFSRKRMQDLSRPKRQWGTPDRRLFWGNQDPICPVSDRALTALPTKRLSSLAQPKKVSHHYMPNRDQYYYSCGRESVIWKIPHPALFNQPSKRIQRLAQPNRFRKQILKETCPYLGPLHFSEASPRILQLSVAKGTDANYVPPRSVETRIAITTLSAVATPRIIDLAHPRIKLDGLCYKTQRSELPIRPISVAALHAKPSPRISALAKSKPLHQDYLPARDAQWPVSYAATHSKASPRIQELANPSSRSPVHMMYYDPDAFKVKPAALRAQCSARVQKLAEPLAR</sequence>
<accession>A0A286XYD8</accession>
<reference evidence="3" key="2">
    <citation type="submission" date="2025-08" db="UniProtKB">
        <authorList>
            <consortium name="Ensembl"/>
        </authorList>
    </citation>
    <scope>IDENTIFICATION</scope>
    <source>
        <strain evidence="3">2N</strain>
    </source>
</reference>
<dbReference type="Ensembl" id="ENSCPOT00000032479.1">
    <property type="protein sequence ID" value="ENSCPOP00000030587.1"/>
    <property type="gene ID" value="ENSCPOG00000030344.1"/>
</dbReference>
<keyword evidence="4" id="KW-1185">Reference proteome</keyword>
<reference evidence="3" key="3">
    <citation type="submission" date="2025-09" db="UniProtKB">
        <authorList>
            <consortium name="Ensembl"/>
        </authorList>
    </citation>
    <scope>IDENTIFICATION</scope>
    <source>
        <strain evidence="3">2N</strain>
    </source>
</reference>
<keyword evidence="1" id="KW-0677">Repeat</keyword>
<dbReference type="SMART" id="SM00705">
    <property type="entry name" value="THEG"/>
    <property type="match status" value="8"/>
</dbReference>
<evidence type="ECO:0000256" key="2">
    <source>
        <dbReference type="SAM" id="MobiDB-lite"/>
    </source>
</evidence>
<name>A0A286XYD8_CAVPO</name>
<proteinExistence type="predicted"/>
<evidence type="ECO:0000313" key="3">
    <source>
        <dbReference type="Ensembl" id="ENSCPOP00000030587.1"/>
    </source>
</evidence>
<dbReference type="InterPro" id="IPR006623">
    <property type="entry name" value="THEG"/>
</dbReference>
<evidence type="ECO:0000256" key="1">
    <source>
        <dbReference type="ARBA" id="ARBA00022737"/>
    </source>
</evidence>
<dbReference type="Bgee" id="ENSCPOG00000030344">
    <property type="expression patterns" value="Expressed in testis and 6 other cell types or tissues"/>
</dbReference>
<dbReference type="Proteomes" id="UP000005447">
    <property type="component" value="Unassembled WGS sequence"/>
</dbReference>
<dbReference type="EMBL" id="AAKN02028319">
    <property type="status" value="NOT_ANNOTATED_CDS"/>
    <property type="molecule type" value="Genomic_DNA"/>
</dbReference>
<feature type="region of interest" description="Disordered" evidence="2">
    <location>
        <begin position="42"/>
        <end position="127"/>
    </location>
</feature>
<dbReference type="GeneTree" id="ENSGT00940000154630"/>
<dbReference type="AlphaFoldDB" id="A0A286XYD8"/>
<gene>
    <name evidence="3" type="primary">SPMAP2L</name>
</gene>
<dbReference type="Pfam" id="PF14912">
    <property type="entry name" value="THEG"/>
    <property type="match status" value="4"/>
</dbReference>
<dbReference type="InterPro" id="IPR042401">
    <property type="entry name" value="SPMAP2-like"/>
</dbReference>
<dbReference type="InParanoid" id="A0A286XYD8"/>
<feature type="compositionally biased region" description="Acidic residues" evidence="2">
    <location>
        <begin position="51"/>
        <end position="61"/>
    </location>
</feature>
<feature type="compositionally biased region" description="Basic and acidic residues" evidence="2">
    <location>
        <begin position="87"/>
        <end position="105"/>
    </location>
</feature>
<reference evidence="4" key="1">
    <citation type="journal article" date="2011" name="Nature">
        <title>A high-resolution map of human evolutionary constraint using 29 mammals.</title>
        <authorList>
            <person name="Lindblad-Toh K."/>
            <person name="Garber M."/>
            <person name="Zuk O."/>
            <person name="Lin M.F."/>
            <person name="Parker B.J."/>
            <person name="Washietl S."/>
            <person name="Kheradpour P."/>
            <person name="Ernst J."/>
            <person name="Jordan G."/>
            <person name="Mauceli E."/>
            <person name="Ward L.D."/>
            <person name="Lowe C.B."/>
            <person name="Holloway A.K."/>
            <person name="Clamp M."/>
            <person name="Gnerre S."/>
            <person name="Alfoldi J."/>
            <person name="Beal K."/>
            <person name="Chang J."/>
            <person name="Clawson H."/>
            <person name="Cuff J."/>
            <person name="Di Palma F."/>
            <person name="Fitzgerald S."/>
            <person name="Flicek P."/>
            <person name="Guttman M."/>
            <person name="Hubisz M.J."/>
            <person name="Jaffe D.B."/>
            <person name="Jungreis I."/>
            <person name="Kent W.J."/>
            <person name="Kostka D."/>
            <person name="Lara M."/>
            <person name="Martins A.L."/>
            <person name="Massingham T."/>
            <person name="Moltke I."/>
            <person name="Raney B.J."/>
            <person name="Rasmussen M.D."/>
            <person name="Robinson J."/>
            <person name="Stark A."/>
            <person name="Vilella A.J."/>
            <person name="Wen J."/>
            <person name="Xie X."/>
            <person name="Zody M.C."/>
            <person name="Baldwin J."/>
            <person name="Bloom T."/>
            <person name="Chin C.W."/>
            <person name="Heiman D."/>
            <person name="Nicol R."/>
            <person name="Nusbaum C."/>
            <person name="Young S."/>
            <person name="Wilkinson J."/>
            <person name="Worley K.C."/>
            <person name="Kovar C.L."/>
            <person name="Muzny D.M."/>
            <person name="Gibbs R.A."/>
            <person name="Cree A."/>
            <person name="Dihn H.H."/>
            <person name="Fowler G."/>
            <person name="Jhangiani S."/>
            <person name="Joshi V."/>
            <person name="Lee S."/>
            <person name="Lewis L.R."/>
            <person name="Nazareth L.V."/>
            <person name="Okwuonu G."/>
            <person name="Santibanez J."/>
            <person name="Warren W.C."/>
            <person name="Mardis E.R."/>
            <person name="Weinstock G.M."/>
            <person name="Wilson R.K."/>
            <person name="Delehaunty K."/>
            <person name="Dooling D."/>
            <person name="Fronik C."/>
            <person name="Fulton L."/>
            <person name="Fulton B."/>
            <person name="Graves T."/>
            <person name="Minx P."/>
            <person name="Sodergren E."/>
            <person name="Birney E."/>
            <person name="Margulies E.H."/>
            <person name="Herrero J."/>
            <person name="Green E.D."/>
            <person name="Haussler D."/>
            <person name="Siepel A."/>
            <person name="Goldman N."/>
            <person name="Pollard K.S."/>
            <person name="Pedersen J.S."/>
            <person name="Lander E.S."/>
            <person name="Kellis M."/>
        </authorList>
    </citation>
    <scope>NUCLEOTIDE SEQUENCE [LARGE SCALE GENOMIC DNA]</scope>
    <source>
        <strain evidence="4">2N</strain>
    </source>
</reference>
<dbReference type="PANTHER" id="PTHR15901">
    <property type="entry name" value="TESTICULAR HAPLOID EXPRESSED GENE PROTEIN"/>
    <property type="match status" value="1"/>
</dbReference>
<evidence type="ECO:0000313" key="4">
    <source>
        <dbReference type="Proteomes" id="UP000005447"/>
    </source>
</evidence>
<dbReference type="OMA" id="DRDAHWP"/>
<organism evidence="3 4">
    <name type="scientific">Cavia porcellus</name>
    <name type="common">Guinea pig</name>
    <dbReference type="NCBI Taxonomy" id="10141"/>
    <lineage>
        <taxon>Eukaryota</taxon>
        <taxon>Metazoa</taxon>
        <taxon>Chordata</taxon>
        <taxon>Craniata</taxon>
        <taxon>Vertebrata</taxon>
        <taxon>Euteleostomi</taxon>
        <taxon>Mammalia</taxon>
        <taxon>Eutheria</taxon>
        <taxon>Euarchontoglires</taxon>
        <taxon>Glires</taxon>
        <taxon>Rodentia</taxon>
        <taxon>Hystricomorpha</taxon>
        <taxon>Caviidae</taxon>
        <taxon>Cavia</taxon>
    </lineage>
</organism>
<dbReference type="VEuPathDB" id="HostDB:ENSCPOG00000030344"/>
<dbReference type="PANTHER" id="PTHR15901:SF15">
    <property type="entry name" value="TESTICULAR HAPLOID EXPRESSED GENE PROTEIN-LIKE"/>
    <property type="match status" value="1"/>
</dbReference>